<feature type="compositionally biased region" description="Polar residues" evidence="1">
    <location>
        <begin position="59"/>
        <end position="70"/>
    </location>
</feature>
<protein>
    <submittedName>
        <fullName evidence="2">GM14494</fullName>
    </submittedName>
</protein>
<feature type="compositionally biased region" description="Basic and acidic residues" evidence="1">
    <location>
        <begin position="31"/>
        <end position="54"/>
    </location>
</feature>
<organism evidence="3">
    <name type="scientific">Drosophila sechellia</name>
    <name type="common">Fruit fly</name>
    <dbReference type="NCBI Taxonomy" id="7238"/>
    <lineage>
        <taxon>Eukaryota</taxon>
        <taxon>Metazoa</taxon>
        <taxon>Ecdysozoa</taxon>
        <taxon>Arthropoda</taxon>
        <taxon>Hexapoda</taxon>
        <taxon>Insecta</taxon>
        <taxon>Pterygota</taxon>
        <taxon>Neoptera</taxon>
        <taxon>Endopterygota</taxon>
        <taxon>Diptera</taxon>
        <taxon>Brachycera</taxon>
        <taxon>Muscomorpha</taxon>
        <taxon>Ephydroidea</taxon>
        <taxon>Drosophilidae</taxon>
        <taxon>Drosophila</taxon>
        <taxon>Sophophora</taxon>
    </lineage>
</organism>
<evidence type="ECO:0000256" key="1">
    <source>
        <dbReference type="SAM" id="MobiDB-lite"/>
    </source>
</evidence>
<feature type="region of interest" description="Disordered" evidence="1">
    <location>
        <begin position="31"/>
        <end position="70"/>
    </location>
</feature>
<gene>
    <name evidence="2" type="primary">Dsec\GM14494</name>
    <name evidence="2" type="ORF">Dsec_GM14494</name>
</gene>
<proteinExistence type="predicted"/>
<evidence type="ECO:0000313" key="3">
    <source>
        <dbReference type="Proteomes" id="UP000001292"/>
    </source>
</evidence>
<name>B4HTD8_DROSE</name>
<dbReference type="EMBL" id="CH480817">
    <property type="protein sequence ID" value="EDW50209.1"/>
    <property type="molecule type" value="Genomic_DNA"/>
</dbReference>
<evidence type="ECO:0000313" key="2">
    <source>
        <dbReference type="EMBL" id="EDW50209.1"/>
    </source>
</evidence>
<keyword evidence="3" id="KW-1185">Reference proteome</keyword>
<sequence length="70" mass="7945">MMEEEEGLAPGGGRASVLGSDMKRNCFCETKKEQREKKKTKEEEAGAENKEHNRGKSLKLNTVCNQKFRN</sequence>
<reference evidence="2 3" key="1">
    <citation type="journal article" date="2007" name="Nature">
        <title>Evolution of genes and genomes on the Drosophila phylogeny.</title>
        <authorList>
            <consortium name="Drosophila 12 Genomes Consortium"/>
            <person name="Clark A.G."/>
            <person name="Eisen M.B."/>
            <person name="Smith D.R."/>
            <person name="Bergman C.M."/>
            <person name="Oliver B."/>
            <person name="Markow T.A."/>
            <person name="Kaufman T.C."/>
            <person name="Kellis M."/>
            <person name="Gelbart W."/>
            <person name="Iyer V.N."/>
            <person name="Pollard D.A."/>
            <person name="Sackton T.B."/>
            <person name="Larracuente A.M."/>
            <person name="Singh N.D."/>
            <person name="Abad J.P."/>
            <person name="Abt D.N."/>
            <person name="Adryan B."/>
            <person name="Aguade M."/>
            <person name="Akashi H."/>
            <person name="Anderson W.W."/>
            <person name="Aquadro C.F."/>
            <person name="Ardell D.H."/>
            <person name="Arguello R."/>
            <person name="Artieri C.G."/>
            <person name="Barbash D.A."/>
            <person name="Barker D."/>
            <person name="Barsanti P."/>
            <person name="Batterham P."/>
            <person name="Batzoglou S."/>
            <person name="Begun D."/>
            <person name="Bhutkar A."/>
            <person name="Blanco E."/>
            <person name="Bosak S.A."/>
            <person name="Bradley R.K."/>
            <person name="Brand A.D."/>
            <person name="Brent M.R."/>
            <person name="Brooks A.N."/>
            <person name="Brown R.H."/>
            <person name="Butlin R.K."/>
            <person name="Caggese C."/>
            <person name="Calvi B.R."/>
            <person name="Bernardo de Carvalho A."/>
            <person name="Caspi A."/>
            <person name="Castrezana S."/>
            <person name="Celniker S.E."/>
            <person name="Chang J.L."/>
            <person name="Chapple C."/>
            <person name="Chatterji S."/>
            <person name="Chinwalla A."/>
            <person name="Civetta A."/>
            <person name="Clifton S.W."/>
            <person name="Comeron J.M."/>
            <person name="Costello J.C."/>
            <person name="Coyne J.A."/>
            <person name="Daub J."/>
            <person name="David R.G."/>
            <person name="Delcher A.L."/>
            <person name="Delehaunty K."/>
            <person name="Do C.B."/>
            <person name="Ebling H."/>
            <person name="Edwards K."/>
            <person name="Eickbush T."/>
            <person name="Evans J.D."/>
            <person name="Filipski A."/>
            <person name="Findeiss S."/>
            <person name="Freyhult E."/>
            <person name="Fulton L."/>
            <person name="Fulton R."/>
            <person name="Garcia A.C."/>
            <person name="Gardiner A."/>
            <person name="Garfield D.A."/>
            <person name="Garvin B.E."/>
            <person name="Gibson G."/>
            <person name="Gilbert D."/>
            <person name="Gnerre S."/>
            <person name="Godfrey J."/>
            <person name="Good R."/>
            <person name="Gotea V."/>
            <person name="Gravely B."/>
            <person name="Greenberg A.J."/>
            <person name="Griffiths-Jones S."/>
            <person name="Gross S."/>
            <person name="Guigo R."/>
            <person name="Gustafson E.A."/>
            <person name="Haerty W."/>
            <person name="Hahn M.W."/>
            <person name="Halligan D.L."/>
            <person name="Halpern A.L."/>
            <person name="Halter G.M."/>
            <person name="Han M.V."/>
            <person name="Heger A."/>
            <person name="Hillier L."/>
            <person name="Hinrichs A.S."/>
            <person name="Holmes I."/>
            <person name="Hoskins R.A."/>
            <person name="Hubisz M.J."/>
            <person name="Hultmark D."/>
            <person name="Huntley M.A."/>
            <person name="Jaffe D.B."/>
            <person name="Jagadeeshan S."/>
            <person name="Jeck W.R."/>
            <person name="Johnson J."/>
            <person name="Jones C.D."/>
            <person name="Jordan W.C."/>
            <person name="Karpen G.H."/>
            <person name="Kataoka E."/>
            <person name="Keightley P.D."/>
            <person name="Kheradpour P."/>
            <person name="Kirkness E.F."/>
            <person name="Koerich L.B."/>
            <person name="Kristiansen K."/>
            <person name="Kudrna D."/>
            <person name="Kulathinal R.J."/>
            <person name="Kumar S."/>
            <person name="Kwok R."/>
            <person name="Lander E."/>
            <person name="Langley C.H."/>
            <person name="Lapoint R."/>
            <person name="Lazzaro B.P."/>
            <person name="Lee S.J."/>
            <person name="Levesque L."/>
            <person name="Li R."/>
            <person name="Lin C.F."/>
            <person name="Lin M.F."/>
            <person name="Lindblad-Toh K."/>
            <person name="Llopart A."/>
            <person name="Long M."/>
            <person name="Low L."/>
            <person name="Lozovsky E."/>
            <person name="Lu J."/>
            <person name="Luo M."/>
            <person name="Machado C.A."/>
            <person name="Makalowski W."/>
            <person name="Marzo M."/>
            <person name="Matsuda M."/>
            <person name="Matzkin L."/>
            <person name="McAllister B."/>
            <person name="McBride C.S."/>
            <person name="McKernan B."/>
            <person name="McKernan K."/>
            <person name="Mendez-Lago M."/>
            <person name="Minx P."/>
            <person name="Mollenhauer M.U."/>
            <person name="Montooth K."/>
            <person name="Mount S.M."/>
            <person name="Mu X."/>
            <person name="Myers E."/>
            <person name="Negre B."/>
            <person name="Newfeld S."/>
            <person name="Nielsen R."/>
            <person name="Noor M.A."/>
            <person name="O'Grady P."/>
            <person name="Pachter L."/>
            <person name="Papaceit M."/>
            <person name="Parisi M.J."/>
            <person name="Parisi M."/>
            <person name="Parts L."/>
            <person name="Pedersen J.S."/>
            <person name="Pesole G."/>
            <person name="Phillippy A.M."/>
            <person name="Ponting C.P."/>
            <person name="Pop M."/>
            <person name="Porcelli D."/>
            <person name="Powell J.R."/>
            <person name="Prohaska S."/>
            <person name="Pruitt K."/>
            <person name="Puig M."/>
            <person name="Quesneville H."/>
            <person name="Ram K.R."/>
            <person name="Rand D."/>
            <person name="Rasmussen M.D."/>
            <person name="Reed L.K."/>
            <person name="Reenan R."/>
            <person name="Reily A."/>
            <person name="Remington K.A."/>
            <person name="Rieger T.T."/>
            <person name="Ritchie M.G."/>
            <person name="Robin C."/>
            <person name="Rogers Y.H."/>
            <person name="Rohde C."/>
            <person name="Rozas J."/>
            <person name="Rubenfield M.J."/>
            <person name="Ruiz A."/>
            <person name="Russo S."/>
            <person name="Salzberg S.L."/>
            <person name="Sanchez-Gracia A."/>
            <person name="Saranga D.J."/>
            <person name="Sato H."/>
            <person name="Schaeffer S.W."/>
            <person name="Schatz M.C."/>
            <person name="Schlenke T."/>
            <person name="Schwartz R."/>
            <person name="Segarra C."/>
            <person name="Singh R.S."/>
            <person name="Sirot L."/>
            <person name="Sirota M."/>
            <person name="Sisneros N.B."/>
            <person name="Smith C.D."/>
            <person name="Smith T.F."/>
            <person name="Spieth J."/>
            <person name="Stage D.E."/>
            <person name="Stark A."/>
            <person name="Stephan W."/>
            <person name="Strausberg R.L."/>
            <person name="Strempel S."/>
            <person name="Sturgill D."/>
            <person name="Sutton G."/>
            <person name="Sutton G.G."/>
            <person name="Tao W."/>
            <person name="Teichmann S."/>
            <person name="Tobari Y.N."/>
            <person name="Tomimura Y."/>
            <person name="Tsolas J.M."/>
            <person name="Valente V.L."/>
            <person name="Venter E."/>
            <person name="Venter J.C."/>
            <person name="Vicario S."/>
            <person name="Vieira F.G."/>
            <person name="Vilella A.J."/>
            <person name="Villasante A."/>
            <person name="Walenz B."/>
            <person name="Wang J."/>
            <person name="Wasserman M."/>
            <person name="Watts T."/>
            <person name="Wilson D."/>
            <person name="Wilson R.K."/>
            <person name="Wing R.A."/>
            <person name="Wolfner M.F."/>
            <person name="Wong A."/>
            <person name="Wong G.K."/>
            <person name="Wu C.I."/>
            <person name="Wu G."/>
            <person name="Yamamoto D."/>
            <person name="Yang H.P."/>
            <person name="Yang S.P."/>
            <person name="Yorke J.A."/>
            <person name="Yoshida K."/>
            <person name="Zdobnov E."/>
            <person name="Zhang P."/>
            <person name="Zhang Y."/>
            <person name="Zimin A.V."/>
            <person name="Baldwin J."/>
            <person name="Abdouelleil A."/>
            <person name="Abdulkadir J."/>
            <person name="Abebe A."/>
            <person name="Abera B."/>
            <person name="Abreu J."/>
            <person name="Acer S.C."/>
            <person name="Aftuck L."/>
            <person name="Alexander A."/>
            <person name="An P."/>
            <person name="Anderson E."/>
            <person name="Anderson S."/>
            <person name="Arachi H."/>
            <person name="Azer M."/>
            <person name="Bachantsang P."/>
            <person name="Barry A."/>
            <person name="Bayul T."/>
            <person name="Berlin A."/>
            <person name="Bessette D."/>
            <person name="Bloom T."/>
            <person name="Blye J."/>
            <person name="Boguslavskiy L."/>
            <person name="Bonnet C."/>
            <person name="Boukhgalter B."/>
            <person name="Bourzgui I."/>
            <person name="Brown A."/>
            <person name="Cahill P."/>
            <person name="Channer S."/>
            <person name="Cheshatsang Y."/>
            <person name="Chuda L."/>
            <person name="Citroen M."/>
            <person name="Collymore A."/>
            <person name="Cooke P."/>
            <person name="Costello M."/>
            <person name="D'Aco K."/>
            <person name="Daza R."/>
            <person name="De Haan G."/>
            <person name="DeGray S."/>
            <person name="DeMaso C."/>
            <person name="Dhargay N."/>
            <person name="Dooley K."/>
            <person name="Dooley E."/>
            <person name="Doricent M."/>
            <person name="Dorje P."/>
            <person name="Dorjee K."/>
            <person name="Dupes A."/>
            <person name="Elong R."/>
            <person name="Falk J."/>
            <person name="Farina A."/>
            <person name="Faro S."/>
            <person name="Ferguson D."/>
            <person name="Fisher S."/>
            <person name="Foley C.D."/>
            <person name="Franke A."/>
            <person name="Friedrich D."/>
            <person name="Gadbois L."/>
            <person name="Gearin G."/>
            <person name="Gearin C.R."/>
            <person name="Giannoukos G."/>
            <person name="Goode T."/>
            <person name="Graham J."/>
            <person name="Grandbois E."/>
            <person name="Grewal S."/>
            <person name="Gyaltsen K."/>
            <person name="Hafez N."/>
            <person name="Hagos B."/>
            <person name="Hall J."/>
            <person name="Henson C."/>
            <person name="Hollinger A."/>
            <person name="Honan T."/>
            <person name="Huard M.D."/>
            <person name="Hughes L."/>
            <person name="Hurhula B."/>
            <person name="Husby M.E."/>
            <person name="Kamat A."/>
            <person name="Kanga B."/>
            <person name="Kashin S."/>
            <person name="Khazanovich D."/>
            <person name="Kisner P."/>
            <person name="Lance K."/>
            <person name="Lara M."/>
            <person name="Lee W."/>
            <person name="Lennon N."/>
            <person name="Letendre F."/>
            <person name="LeVine R."/>
            <person name="Lipovsky A."/>
            <person name="Liu X."/>
            <person name="Liu J."/>
            <person name="Liu S."/>
            <person name="Lokyitsang T."/>
            <person name="Lokyitsang Y."/>
            <person name="Lubonja R."/>
            <person name="Lui A."/>
            <person name="MacDonald P."/>
            <person name="Magnisalis V."/>
            <person name="Maru K."/>
            <person name="Matthews C."/>
            <person name="McCusker W."/>
            <person name="McDonough S."/>
            <person name="Mehta T."/>
            <person name="Meldrim J."/>
            <person name="Meneus L."/>
            <person name="Mihai O."/>
            <person name="Mihalev A."/>
            <person name="Mihova T."/>
            <person name="Mittelman R."/>
            <person name="Mlenga V."/>
            <person name="Montmayeur A."/>
            <person name="Mulrain L."/>
            <person name="Navidi A."/>
            <person name="Naylor J."/>
            <person name="Negash T."/>
            <person name="Nguyen T."/>
            <person name="Nguyen N."/>
            <person name="Nicol R."/>
            <person name="Norbu C."/>
            <person name="Norbu N."/>
            <person name="Novod N."/>
            <person name="O'Neill B."/>
            <person name="Osman S."/>
            <person name="Markiewicz E."/>
            <person name="Oyono O.L."/>
            <person name="Patti C."/>
            <person name="Phunkhang P."/>
            <person name="Pierre F."/>
            <person name="Priest M."/>
            <person name="Raghuraman S."/>
            <person name="Rege F."/>
            <person name="Reyes R."/>
            <person name="Rise C."/>
            <person name="Rogov P."/>
            <person name="Ross K."/>
            <person name="Ryan E."/>
            <person name="Settipalli S."/>
            <person name="Shea T."/>
            <person name="Sherpa N."/>
            <person name="Shi L."/>
            <person name="Shih D."/>
            <person name="Sparrow T."/>
            <person name="Spaulding J."/>
            <person name="Stalker J."/>
            <person name="Stange-Thomann N."/>
            <person name="Stavropoulos S."/>
            <person name="Stone C."/>
            <person name="Strader C."/>
            <person name="Tesfaye S."/>
            <person name="Thomson T."/>
            <person name="Thoulutsang Y."/>
            <person name="Thoulutsang D."/>
            <person name="Topham K."/>
            <person name="Topping I."/>
            <person name="Tsamla T."/>
            <person name="Vassiliev H."/>
            <person name="Vo A."/>
            <person name="Wangchuk T."/>
            <person name="Wangdi T."/>
            <person name="Weiand M."/>
            <person name="Wilkinson J."/>
            <person name="Wilson A."/>
            <person name="Yadav S."/>
            <person name="Young G."/>
            <person name="Yu Q."/>
            <person name="Zembek L."/>
            <person name="Zhong D."/>
            <person name="Zimmer A."/>
            <person name="Zwirko Z."/>
            <person name="Jaffe D.B."/>
            <person name="Alvarez P."/>
            <person name="Brockman W."/>
            <person name="Butler J."/>
            <person name="Chin C."/>
            <person name="Gnerre S."/>
            <person name="Grabherr M."/>
            <person name="Kleber M."/>
            <person name="Mauceli E."/>
            <person name="MacCallum I."/>
        </authorList>
    </citation>
    <scope>NUCLEOTIDE SEQUENCE [LARGE SCALE GENOMIC DNA]</scope>
    <source>
        <strain evidence="3">Rob3c / Tucson 14021-0248.25</strain>
    </source>
</reference>
<dbReference type="AlphaFoldDB" id="B4HTD8"/>
<accession>B4HTD8</accession>
<dbReference type="HOGENOM" id="CLU_2760515_0_0_1"/>
<dbReference type="Proteomes" id="UP000001292">
    <property type="component" value="Unassembled WGS sequence"/>
</dbReference>